<dbReference type="AlphaFoldDB" id="A0A428UJL8"/>
<dbReference type="Proteomes" id="UP000288429">
    <property type="component" value="Unassembled WGS sequence"/>
</dbReference>
<dbReference type="InterPro" id="IPR041677">
    <property type="entry name" value="DNA2/NAM7_AAA_11"/>
</dbReference>
<dbReference type="GO" id="GO:0016787">
    <property type="term" value="F:hydrolase activity"/>
    <property type="evidence" value="ECO:0007669"/>
    <property type="project" value="UniProtKB-KW"/>
</dbReference>
<feature type="domain" description="DNA2/NAM7 helicase helicase" evidence="7">
    <location>
        <begin position="620"/>
        <end position="885"/>
    </location>
</feature>
<evidence type="ECO:0000259" key="8">
    <source>
        <dbReference type="Pfam" id="PF13087"/>
    </source>
</evidence>
<evidence type="ECO:0000256" key="3">
    <source>
        <dbReference type="ARBA" id="ARBA00022801"/>
    </source>
</evidence>
<feature type="domain" description="DNA2/NAM7 helicase-like C-terminal" evidence="8">
    <location>
        <begin position="909"/>
        <end position="1116"/>
    </location>
</feature>
<keyword evidence="10" id="KW-1185">Reference proteome</keyword>
<evidence type="ECO:0000256" key="5">
    <source>
        <dbReference type="ARBA" id="ARBA00022840"/>
    </source>
</evidence>
<dbReference type="PANTHER" id="PTHR43788">
    <property type="entry name" value="DNA2/NAM7 HELICASE FAMILY MEMBER"/>
    <property type="match status" value="1"/>
</dbReference>
<evidence type="ECO:0000256" key="1">
    <source>
        <dbReference type="ARBA" id="ARBA00007913"/>
    </source>
</evidence>
<accession>A0A428UJL8</accession>
<keyword evidence="3" id="KW-0378">Hydrolase</keyword>
<comment type="similarity">
    <text evidence="1">Belongs to the DNA2/NAM7 helicase family.</text>
</comment>
<keyword evidence="2" id="KW-0547">Nucleotide-binding</keyword>
<evidence type="ECO:0000259" key="7">
    <source>
        <dbReference type="Pfam" id="PF13086"/>
    </source>
</evidence>
<evidence type="ECO:0000256" key="6">
    <source>
        <dbReference type="SAM" id="MobiDB-lite"/>
    </source>
</evidence>
<name>A0A428UJL8_9HYPO</name>
<comment type="caution">
    <text evidence="9">The sequence shown here is derived from an EMBL/GenBank/DDBJ whole genome shotgun (WGS) entry which is preliminary data.</text>
</comment>
<keyword evidence="4" id="KW-0347">Helicase</keyword>
<evidence type="ECO:0000313" key="10">
    <source>
        <dbReference type="Proteomes" id="UP000288429"/>
    </source>
</evidence>
<dbReference type="EMBL" id="NIZV01000055">
    <property type="protein sequence ID" value="RSM14479.1"/>
    <property type="molecule type" value="Genomic_DNA"/>
</dbReference>
<dbReference type="InterPro" id="IPR050534">
    <property type="entry name" value="Coronavir_polyprotein_1ab"/>
</dbReference>
<dbReference type="SUPFAM" id="SSF52540">
    <property type="entry name" value="P-loop containing nucleoside triphosphate hydrolases"/>
    <property type="match status" value="1"/>
</dbReference>
<protein>
    <recommendedName>
        <fullName evidence="11">DNA2/NAM7 helicase-like C-terminal domain-containing protein</fullName>
    </recommendedName>
</protein>
<organism evidence="9 10">
    <name type="scientific">Fusarium ambrosium</name>
    <dbReference type="NCBI Taxonomy" id="131363"/>
    <lineage>
        <taxon>Eukaryota</taxon>
        <taxon>Fungi</taxon>
        <taxon>Dikarya</taxon>
        <taxon>Ascomycota</taxon>
        <taxon>Pezizomycotina</taxon>
        <taxon>Sordariomycetes</taxon>
        <taxon>Hypocreomycetidae</taxon>
        <taxon>Hypocreales</taxon>
        <taxon>Nectriaceae</taxon>
        <taxon>Fusarium</taxon>
        <taxon>Fusarium solani species complex</taxon>
    </lineage>
</organism>
<evidence type="ECO:0000256" key="4">
    <source>
        <dbReference type="ARBA" id="ARBA00022806"/>
    </source>
</evidence>
<evidence type="ECO:0000256" key="2">
    <source>
        <dbReference type="ARBA" id="ARBA00022741"/>
    </source>
</evidence>
<gene>
    <name evidence="9" type="ORF">CDV31_005368</name>
</gene>
<feature type="region of interest" description="Disordered" evidence="6">
    <location>
        <begin position="1"/>
        <end position="38"/>
    </location>
</feature>
<proteinExistence type="inferred from homology"/>
<dbReference type="Pfam" id="PF13087">
    <property type="entry name" value="AAA_12"/>
    <property type="match status" value="1"/>
</dbReference>
<feature type="compositionally biased region" description="Polar residues" evidence="6">
    <location>
        <begin position="9"/>
        <end position="18"/>
    </location>
</feature>
<sequence length="1179" mass="131947">MPACAKHISPSSPIQSSAKKPDISIMEDVPPEQPTRAEGSCLEFRDSIQDLYNKDGGHSDDWLPPIYGYMIVNGTAISTPDANTMKSMSRPAKNSFDVSLNLHSTLTDFSSCHFKLYARGLGLEDECVAQILIWIINIQDVQVGYQDTKDALDRFGLAPITIPFGALDKLDLQPGSSKLVGLLETLPGIINSGSLERPTIIEFFLPESTFRLVSKFRTMLLRRQQLERQQSPLARYFSHSPDTRIYTVGHCPVPGDPGFPNNVHGTRITHFATTDQHILYHVAGSVHDAHLKFLAMDELESNSFQAVILDLPHAESNHQFLAVINPQGREALLPQHGEPCKIFFPECRTSSESDEDVEEELQVLVHAFFHNAILPSSTAEDPRQFMLTAAADYLTCELTDNEVEELAMSEAEMESTSDNSAHRDRVESWFRDHPDAWKRPKAENAERPLPDRNESANWWKASRVENPSVYLDPTLQIYLVSRPMGEDGVLGIYPRSIRMPGFNEIATGYFDRLITPDNQQKVFVKRIPSDKALRAEIEAVSSLKHPPSARPRPSQESVQAYQYSMAFVREVEINLLEKIPALGRVVDRSGPDFLVARFDGMNTPMQDTFRAMKSLPAGLHFVPGVAGCGKSFMAESALLFAQYGGCDVDTHPQDALPAPRQYLYVVNNQAAVEEVTERLAKTYDDMGIKNPPGIIRLYPWEDEVRSGMKSCVGENQLELIDTASFEAKHDPGILTGHLSASLALADMTLDVYDTRANARRAKRRNVARSLHAAALQYLEEHEDEHPELQAIIQRVRRGETLSQGEKSTFKARIEVLYLDFIVKFHGIIVTTPVNASSIFLREAFKPDIVVVDEAGTMRELTTLILVAYYSPKAWIITGDITQQPPRLTMEHDLGQGKTTSNPYAEQMMYSLLGRAVEACATGPALVINRRSFGTAMAAASTLFYNGKMRPSLSGEANWPTSLRNIQKYVRGNIYPDLPSNGCSLVVELSGSQSRKVAASQINKMHKTWILDHVKRILGSDLTGLGRNSGKPINILVMAMYKAQVTEFQIAIKHLISQGHISKDTLTRLKVKTLDDSQGDEADIVFVDYVTVSHPGFTAESFRGTLALTRTRGMTILLLNRGTFVGYERRKDFVKRSNHLFRIYNWHASRQLVQRFVELILKHLIRNYPESSLLVLPTQI</sequence>
<evidence type="ECO:0000313" key="9">
    <source>
        <dbReference type="EMBL" id="RSM14479.1"/>
    </source>
</evidence>
<dbReference type="InterPro" id="IPR041679">
    <property type="entry name" value="DNA2/NAM7-like_C"/>
</dbReference>
<dbReference type="PANTHER" id="PTHR43788:SF8">
    <property type="entry name" value="DNA-BINDING PROTEIN SMUBP-2"/>
    <property type="match status" value="1"/>
</dbReference>
<dbReference type="GO" id="GO:0005524">
    <property type="term" value="F:ATP binding"/>
    <property type="evidence" value="ECO:0007669"/>
    <property type="project" value="UniProtKB-KW"/>
</dbReference>
<dbReference type="InterPro" id="IPR027417">
    <property type="entry name" value="P-loop_NTPase"/>
</dbReference>
<reference evidence="9 10" key="1">
    <citation type="submission" date="2017-06" db="EMBL/GenBank/DDBJ databases">
        <title>Cmopartive genomic analysis of Ambrosia Fusariam Clade fungi.</title>
        <authorList>
            <person name="Stajich J.E."/>
            <person name="Carrillo J."/>
            <person name="Kijimoto T."/>
            <person name="Eskalen A."/>
            <person name="O'Donnell K."/>
            <person name="Kasson M."/>
        </authorList>
    </citation>
    <scope>NUCLEOTIDE SEQUENCE [LARGE SCALE GENOMIC DNA]</scope>
    <source>
        <strain evidence="9 10">NRRL 20438</strain>
    </source>
</reference>
<keyword evidence="5" id="KW-0067">ATP-binding</keyword>
<dbReference type="GO" id="GO:0043139">
    <property type="term" value="F:5'-3' DNA helicase activity"/>
    <property type="evidence" value="ECO:0007669"/>
    <property type="project" value="TreeGrafter"/>
</dbReference>
<dbReference type="Pfam" id="PF13086">
    <property type="entry name" value="AAA_11"/>
    <property type="match status" value="1"/>
</dbReference>
<evidence type="ECO:0008006" key="11">
    <source>
        <dbReference type="Google" id="ProtNLM"/>
    </source>
</evidence>
<dbReference type="Gene3D" id="3.40.50.300">
    <property type="entry name" value="P-loop containing nucleotide triphosphate hydrolases"/>
    <property type="match status" value="2"/>
</dbReference>